<comment type="caution">
    <text evidence="3">The sequence shown here is derived from an EMBL/GenBank/DDBJ whole genome shotgun (WGS) entry which is preliminary data.</text>
</comment>
<gene>
    <name evidence="3" type="ORF">J5474_18640</name>
</gene>
<keyword evidence="4" id="KW-1185">Reference proteome</keyword>
<sequence>MPGYAETRHRPAFPDLGPAGVGGEARQNGPAEGRADARLPPRWWFTPGIILGLLLWVLFVSLALMLIA</sequence>
<keyword evidence="2" id="KW-0812">Transmembrane</keyword>
<evidence type="ECO:0000256" key="1">
    <source>
        <dbReference type="SAM" id="MobiDB-lite"/>
    </source>
</evidence>
<reference evidence="3" key="1">
    <citation type="submission" date="2021-03" db="EMBL/GenBank/DDBJ databases">
        <title>Sagittula salina sp. nov. strain M10.9X isolated from the marine waste.</title>
        <authorList>
            <person name="Satari L."/>
            <person name="Molina-Menor E."/>
            <person name="Vidal-Verdu A."/>
            <person name="Pascual J."/>
            <person name="Pereto J."/>
            <person name="Porcar M."/>
        </authorList>
    </citation>
    <scope>NUCLEOTIDE SEQUENCE</scope>
    <source>
        <strain evidence="3">M10.9X</strain>
    </source>
</reference>
<evidence type="ECO:0000313" key="3">
    <source>
        <dbReference type="EMBL" id="MBP0484493.1"/>
    </source>
</evidence>
<dbReference type="Proteomes" id="UP000675940">
    <property type="component" value="Unassembled WGS sequence"/>
</dbReference>
<keyword evidence="2" id="KW-1133">Transmembrane helix</keyword>
<dbReference type="RefSeq" id="WP_209362911.1">
    <property type="nucleotide sequence ID" value="NZ_JAGISH010000013.1"/>
</dbReference>
<feature type="transmembrane region" description="Helical" evidence="2">
    <location>
        <begin position="44"/>
        <end position="67"/>
    </location>
</feature>
<protein>
    <submittedName>
        <fullName evidence="3">Uncharacterized protein</fullName>
    </submittedName>
</protein>
<evidence type="ECO:0000313" key="4">
    <source>
        <dbReference type="Proteomes" id="UP000675940"/>
    </source>
</evidence>
<accession>A0A940MTR1</accession>
<proteinExistence type="predicted"/>
<dbReference type="AlphaFoldDB" id="A0A940MTR1"/>
<dbReference type="EMBL" id="JAGISH010000013">
    <property type="protein sequence ID" value="MBP0484493.1"/>
    <property type="molecule type" value="Genomic_DNA"/>
</dbReference>
<organism evidence="3 4">
    <name type="scientific">Sagittula salina</name>
    <dbReference type="NCBI Taxonomy" id="2820268"/>
    <lineage>
        <taxon>Bacteria</taxon>
        <taxon>Pseudomonadati</taxon>
        <taxon>Pseudomonadota</taxon>
        <taxon>Alphaproteobacteria</taxon>
        <taxon>Rhodobacterales</taxon>
        <taxon>Roseobacteraceae</taxon>
        <taxon>Sagittula</taxon>
    </lineage>
</organism>
<keyword evidence="2" id="KW-0472">Membrane</keyword>
<evidence type="ECO:0000256" key="2">
    <source>
        <dbReference type="SAM" id="Phobius"/>
    </source>
</evidence>
<name>A0A940MTR1_9RHOB</name>
<feature type="region of interest" description="Disordered" evidence="1">
    <location>
        <begin position="1"/>
        <end position="37"/>
    </location>
</feature>